<feature type="compositionally biased region" description="Polar residues" evidence="6">
    <location>
        <begin position="1564"/>
        <end position="1573"/>
    </location>
</feature>
<evidence type="ECO:0000259" key="8">
    <source>
        <dbReference type="PROSITE" id="PS50004"/>
    </source>
</evidence>
<keyword evidence="4" id="KW-0967">Endosome</keyword>
<evidence type="ECO:0000256" key="4">
    <source>
        <dbReference type="ARBA" id="ARBA00022753"/>
    </source>
</evidence>
<feature type="compositionally biased region" description="Acidic residues" evidence="6">
    <location>
        <begin position="225"/>
        <end position="240"/>
    </location>
</feature>
<feature type="domain" description="Fibronectin type-III" evidence="9">
    <location>
        <begin position="1260"/>
        <end position="1357"/>
    </location>
</feature>
<dbReference type="Proteomes" id="UP001458880">
    <property type="component" value="Unassembled WGS sequence"/>
</dbReference>
<feature type="compositionally biased region" description="Low complexity" evidence="6">
    <location>
        <begin position="1548"/>
        <end position="1563"/>
    </location>
</feature>
<dbReference type="InterPro" id="IPR037789">
    <property type="entry name" value="FIP_classI"/>
</dbReference>
<dbReference type="InterPro" id="IPR036116">
    <property type="entry name" value="FN3_sf"/>
</dbReference>
<protein>
    <submittedName>
        <fullName evidence="11">FIP domain</fullName>
    </submittedName>
</protein>
<feature type="compositionally biased region" description="Acidic residues" evidence="6">
    <location>
        <begin position="343"/>
        <end position="352"/>
    </location>
</feature>
<dbReference type="SUPFAM" id="SSF49562">
    <property type="entry name" value="C2 domain (Calcium/lipid-binding domain, CaLB)"/>
    <property type="match status" value="1"/>
</dbReference>
<feature type="region of interest" description="Disordered" evidence="6">
    <location>
        <begin position="187"/>
        <end position="254"/>
    </location>
</feature>
<feature type="domain" description="Fibronectin type-III" evidence="9">
    <location>
        <begin position="1174"/>
        <end position="1259"/>
    </location>
</feature>
<dbReference type="InterPro" id="IPR000008">
    <property type="entry name" value="C2_dom"/>
</dbReference>
<dbReference type="PROSITE" id="PS50004">
    <property type="entry name" value="C2"/>
    <property type="match status" value="1"/>
</dbReference>
<dbReference type="SUPFAM" id="SSF144270">
    <property type="entry name" value="Eferin C-derminal domain-like"/>
    <property type="match status" value="1"/>
</dbReference>
<dbReference type="Gene3D" id="2.60.40.150">
    <property type="entry name" value="C2 domain"/>
    <property type="match status" value="1"/>
</dbReference>
<accession>A0AAW1NA86</accession>
<evidence type="ECO:0000256" key="2">
    <source>
        <dbReference type="ARBA" id="ARBA00022448"/>
    </source>
</evidence>
<feature type="compositionally biased region" description="Polar residues" evidence="6">
    <location>
        <begin position="1443"/>
        <end position="1470"/>
    </location>
</feature>
<feature type="region of interest" description="Disordered" evidence="6">
    <location>
        <begin position="313"/>
        <end position="356"/>
    </location>
</feature>
<evidence type="ECO:0000256" key="6">
    <source>
        <dbReference type="SAM" id="MobiDB-lite"/>
    </source>
</evidence>
<dbReference type="InterPro" id="IPR003961">
    <property type="entry name" value="FN3_dom"/>
</dbReference>
<dbReference type="SMART" id="SM00060">
    <property type="entry name" value="FN3"/>
    <property type="match status" value="6"/>
</dbReference>
<gene>
    <name evidence="11" type="ORF">QE152_g524</name>
</gene>
<dbReference type="FunFam" id="2.60.40.150:FF:000151">
    <property type="entry name" value="Rab11 family-interacting protein 1"/>
    <property type="match status" value="1"/>
</dbReference>
<comment type="subcellular location">
    <subcellularLocation>
        <location evidence="1">Recycling endosome</location>
    </subcellularLocation>
</comment>
<organism evidence="11 12">
    <name type="scientific">Popillia japonica</name>
    <name type="common">Japanese beetle</name>
    <dbReference type="NCBI Taxonomy" id="7064"/>
    <lineage>
        <taxon>Eukaryota</taxon>
        <taxon>Metazoa</taxon>
        <taxon>Ecdysozoa</taxon>
        <taxon>Arthropoda</taxon>
        <taxon>Hexapoda</taxon>
        <taxon>Insecta</taxon>
        <taxon>Pterygota</taxon>
        <taxon>Neoptera</taxon>
        <taxon>Endopterygota</taxon>
        <taxon>Coleoptera</taxon>
        <taxon>Polyphaga</taxon>
        <taxon>Scarabaeiformia</taxon>
        <taxon>Scarabaeidae</taxon>
        <taxon>Rutelinae</taxon>
        <taxon>Popillia</taxon>
    </lineage>
</organism>
<dbReference type="CDD" id="cd00063">
    <property type="entry name" value="FN3"/>
    <property type="match status" value="3"/>
</dbReference>
<evidence type="ECO:0000313" key="11">
    <source>
        <dbReference type="EMBL" id="KAK9758633.1"/>
    </source>
</evidence>
<dbReference type="GO" id="GO:0031267">
    <property type="term" value="F:small GTPase binding"/>
    <property type="evidence" value="ECO:0007669"/>
    <property type="project" value="InterPro"/>
</dbReference>
<dbReference type="PANTHER" id="PTHR15746">
    <property type="entry name" value="RAB11-RELATED"/>
    <property type="match status" value="1"/>
</dbReference>
<evidence type="ECO:0000256" key="1">
    <source>
        <dbReference type="ARBA" id="ARBA00004172"/>
    </source>
</evidence>
<dbReference type="Pfam" id="PF00168">
    <property type="entry name" value="C2"/>
    <property type="match status" value="1"/>
</dbReference>
<dbReference type="PANTHER" id="PTHR15746:SF23">
    <property type="entry name" value="RAB11 INTERACTING PROTEIN, ISOFORM A"/>
    <property type="match status" value="1"/>
</dbReference>
<sequence>MWMPTHVQVTVQKASGLLTKGKNNTNDCFVTIGLGKTKFQTSVKEKSEAFVEWYEECELPIPDQGNTAEIVLTVLHRNFLGVDEFLGRVTIPLNSLDVYERPKNRWYPLQSKPGQEAKNKERGQLEVKIGFTVKSGSLNDLSKKEKHKSSIGQLSHVAQSVGGSLLSIGSIEKRKGIKKFAKSIGSKMHLKSKKKDDDDNSSVGSVGSLKHRSTISEPKSKQTIEDADPGVVSDDDEFTFDDLSHKSSGSSLNQTQAQIYNNTNNIPKTKSEIGDNADDNTEAVRRHTVAHIPAKPPRSDFKPPDEWDLKLYGNKSKNLLKPPTNETGSRRSWESPTLSSRIDEEEDDAETQENEKLDTTVVKASEAPAKIENKERESRFSILKPFRKEKSDTDLKNDKNTNERIIIGGENDNVTQNNIIPTANHRLSSEILQKFEGKSREDVILLACELQGELDHNRKKLKDLEDYLDELLLRVMETTPRILQNPYINCKLTHQKLADLMKQQQNHTYISSSSDIMGERFRLVQLFVVLLSICCVSRQDQSCSGFSSTGYTSPVGDILIEYNTSTPLRITCVIKNKRMIKENPSISSKLFFKKDGIVVGSDKITILNETSIILIDEQADLEAKSSFYTCMFKDTVICLNNVCIGTKPQPITDFKCLGYNYDNLTCSWTPPENCVLTNYSLSYSFPSTRPGKRIHNCNIIKDEKPGKLKCFWDLVTEPHYRQTQDVYNFFLTSVNKFGTEEQVFVFDHMKNILSGPPENLTCLNSTVSSLLLFWKIPHRIVPISSGLQHRVLYECAFGPKIWQHGGLIETKTGVERVTYNLTGLKHAHDVCDIRVAIRVKGAQSEDMWSANSSLTVYTSSAKPGAPPKTNVGSFQTDITSGYRNIYVYWQKIRIEIRNGENLQYVVNTTITNTTTTTMSSSVTTSSYVKFQNMSLDTAYTFIISSKNSEGYSEESTVLNVPANNRLIGEPTSFTKTAYGYGLYKLSWDKPKIGAEYIENYTIFWCNSVKDRPDQCAGFLNWTEVPANTTEYNITVSEENTTQFAISANNGTSSSGMVWTSCTLLHNQALTKIKEVWIAGVDSTSIEVKWKLDCADRSDRVAGYVIYYCQLTKELACQEQKNFTISDGRAESGKVDGLSPYKSYRLSVSALSAQGAQSPESDTLRATTQEAPPDEPYDLRATNVTNSTITIAWKPPINCNGHLSKYEIFINDTIRNTPGIETTFTLDYLPENTTYEISVRACTQFCSNKSNSILAKTKIGHPGRVINAWSTRENNTLTLHWANPDEKKKHHLYEVRLQYIENDRNVSVPTVNVTGNNYRLMNCDQDPKKYYVSIRAVNNKTNQAGSWSEQFPASCDEMQHDPLIIIVVIIIASLLALISLMFLAKRVYIYFDNMKTIDVKMPPGLDPQIDTNWTQPKSNLNLSDHEHLLRKNFINCGDSSGCSSGQESVNSDSGSSITTNSDSGTEQPKTSSADEPKELLMNIDSLKNGTPPYVQFPWNSASGDNHGYSVYGVTDTDTSEIELTDVQTVDDSTTYISCDQILNTEHTTSSNNNNSNNNNNNNSSYVPLSTSQDKNPPYVMAANKNMVLSNLFGHVPNAVEAPVEKGYVQVADVRTVLESNHNDDIDECSPVTSDD</sequence>
<dbReference type="Gene3D" id="1.20.5.2440">
    <property type="match status" value="1"/>
</dbReference>
<keyword evidence="3" id="KW-0597">Phosphoprotein</keyword>
<dbReference type="EMBL" id="JASPKY010000003">
    <property type="protein sequence ID" value="KAK9758633.1"/>
    <property type="molecule type" value="Genomic_DNA"/>
</dbReference>
<evidence type="ECO:0000313" key="12">
    <source>
        <dbReference type="Proteomes" id="UP001458880"/>
    </source>
</evidence>
<dbReference type="InterPro" id="IPR035892">
    <property type="entry name" value="C2_domain_sf"/>
</dbReference>
<comment type="caution">
    <text evidence="11">The sequence shown here is derived from an EMBL/GenBank/DDBJ whole genome shotgun (WGS) entry which is preliminary data.</text>
</comment>
<feature type="domain" description="Fibronectin type-III" evidence="9">
    <location>
        <begin position="1071"/>
        <end position="1170"/>
    </location>
</feature>
<evidence type="ECO:0000259" key="9">
    <source>
        <dbReference type="PROSITE" id="PS50853"/>
    </source>
</evidence>
<dbReference type="InterPro" id="IPR037245">
    <property type="entry name" value="FIP-RBD_C_sf"/>
</dbReference>
<feature type="domain" description="FIP-RBD" evidence="10">
    <location>
        <begin position="424"/>
        <end position="486"/>
    </location>
</feature>
<keyword evidence="7" id="KW-0472">Membrane</keyword>
<dbReference type="InterPro" id="IPR019018">
    <property type="entry name" value="Rab-bd_FIP-RBD"/>
</dbReference>
<dbReference type="Gene3D" id="2.60.40.10">
    <property type="entry name" value="Immunoglobulins"/>
    <property type="match status" value="5"/>
</dbReference>
<dbReference type="Pfam" id="PF00041">
    <property type="entry name" value="fn3"/>
    <property type="match status" value="2"/>
</dbReference>
<proteinExistence type="predicted"/>
<feature type="compositionally biased region" description="Polar residues" evidence="6">
    <location>
        <begin position="1153"/>
        <end position="1169"/>
    </location>
</feature>
<keyword evidence="7" id="KW-1133">Transmembrane helix</keyword>
<reference evidence="11 12" key="1">
    <citation type="journal article" date="2024" name="BMC Genomics">
        <title>De novo assembly and annotation of Popillia japonica's genome with initial clues to its potential as an invasive pest.</title>
        <authorList>
            <person name="Cucini C."/>
            <person name="Boschi S."/>
            <person name="Funari R."/>
            <person name="Cardaioli E."/>
            <person name="Iannotti N."/>
            <person name="Marturano G."/>
            <person name="Paoli F."/>
            <person name="Bruttini M."/>
            <person name="Carapelli A."/>
            <person name="Frati F."/>
            <person name="Nardi F."/>
        </authorList>
    </citation>
    <scope>NUCLEOTIDE SEQUENCE [LARGE SCALE GENOMIC DNA]</scope>
    <source>
        <strain evidence="11">DMR45628</strain>
    </source>
</reference>
<evidence type="ECO:0000256" key="5">
    <source>
        <dbReference type="ARBA" id="ARBA00022927"/>
    </source>
</evidence>
<feature type="region of interest" description="Disordered" evidence="6">
    <location>
        <begin position="1153"/>
        <end position="1179"/>
    </location>
</feature>
<dbReference type="GO" id="GO:0055037">
    <property type="term" value="C:recycling endosome"/>
    <property type="evidence" value="ECO:0007669"/>
    <property type="project" value="UniProtKB-SubCell"/>
</dbReference>
<dbReference type="GO" id="GO:0045055">
    <property type="term" value="P:regulated exocytosis"/>
    <property type="evidence" value="ECO:0007669"/>
    <property type="project" value="TreeGrafter"/>
</dbReference>
<feature type="domain" description="C2" evidence="8">
    <location>
        <begin position="1"/>
        <end position="107"/>
    </location>
</feature>
<evidence type="ECO:0000259" key="10">
    <source>
        <dbReference type="PROSITE" id="PS51511"/>
    </source>
</evidence>
<feature type="region of interest" description="Disordered" evidence="6">
    <location>
        <begin position="1545"/>
        <end position="1574"/>
    </location>
</feature>
<keyword evidence="2" id="KW-0813">Transport</keyword>
<feature type="domain" description="Fibronectin type-III" evidence="9">
    <location>
        <begin position="867"/>
        <end position="965"/>
    </location>
</feature>
<keyword evidence="12" id="KW-1185">Reference proteome</keyword>
<dbReference type="GO" id="GO:0015031">
    <property type="term" value="P:protein transport"/>
    <property type="evidence" value="ECO:0007669"/>
    <property type="project" value="UniProtKB-KW"/>
</dbReference>
<dbReference type="SMART" id="SM00239">
    <property type="entry name" value="C2"/>
    <property type="match status" value="1"/>
</dbReference>
<feature type="transmembrane region" description="Helical" evidence="7">
    <location>
        <begin position="1362"/>
        <end position="1383"/>
    </location>
</feature>
<evidence type="ECO:0000256" key="3">
    <source>
        <dbReference type="ARBA" id="ARBA00022553"/>
    </source>
</evidence>
<feature type="region of interest" description="Disordered" evidence="6">
    <location>
        <begin position="1443"/>
        <end position="1475"/>
    </location>
</feature>
<dbReference type="Pfam" id="PF09457">
    <property type="entry name" value="RBD-FIP"/>
    <property type="match status" value="1"/>
</dbReference>
<dbReference type="SUPFAM" id="SSF49265">
    <property type="entry name" value="Fibronectin type III"/>
    <property type="match status" value="4"/>
</dbReference>
<keyword evidence="7" id="KW-0812">Transmembrane</keyword>
<name>A0AAW1NA86_POPJA</name>
<dbReference type="PROSITE" id="PS51511">
    <property type="entry name" value="FIP_RBD"/>
    <property type="match status" value="1"/>
</dbReference>
<evidence type="ECO:0000256" key="7">
    <source>
        <dbReference type="SAM" id="Phobius"/>
    </source>
</evidence>
<dbReference type="InterPro" id="IPR013783">
    <property type="entry name" value="Ig-like_fold"/>
</dbReference>
<dbReference type="PROSITE" id="PS50853">
    <property type="entry name" value="FN3"/>
    <property type="match status" value="4"/>
</dbReference>
<keyword evidence="5" id="KW-0653">Protein transport</keyword>